<dbReference type="STRING" id="391625.PPSIR1_19879"/>
<keyword evidence="1" id="KW-0175">Coiled coil</keyword>
<dbReference type="EMBL" id="ABCS01000076">
    <property type="protein sequence ID" value="EDM75967.1"/>
    <property type="molecule type" value="Genomic_DNA"/>
</dbReference>
<keyword evidence="4" id="KW-1185">Reference proteome</keyword>
<dbReference type="PROSITE" id="PS50801">
    <property type="entry name" value="STAS"/>
    <property type="match status" value="1"/>
</dbReference>
<dbReference type="InterPro" id="IPR036513">
    <property type="entry name" value="STAS_dom_sf"/>
</dbReference>
<evidence type="ECO:0000313" key="4">
    <source>
        <dbReference type="Proteomes" id="UP000005801"/>
    </source>
</evidence>
<dbReference type="SUPFAM" id="SSF52091">
    <property type="entry name" value="SpoIIaa-like"/>
    <property type="match status" value="1"/>
</dbReference>
<comment type="caution">
    <text evidence="3">The sequence shown here is derived from an EMBL/GenBank/DDBJ whole genome shotgun (WGS) entry which is preliminary data.</text>
</comment>
<feature type="coiled-coil region" evidence="1">
    <location>
        <begin position="47"/>
        <end position="81"/>
    </location>
</feature>
<accession>A6GDS8</accession>
<dbReference type="eggNOG" id="COG1366">
    <property type="taxonomic scope" value="Bacteria"/>
</dbReference>
<dbReference type="CDD" id="cd07041">
    <property type="entry name" value="STAS_RsbR_RsbS_like"/>
    <property type="match status" value="1"/>
</dbReference>
<dbReference type="Pfam" id="PF01740">
    <property type="entry name" value="STAS"/>
    <property type="match status" value="1"/>
</dbReference>
<feature type="domain" description="STAS" evidence="2">
    <location>
        <begin position="89"/>
        <end position="200"/>
    </location>
</feature>
<reference evidence="3 4" key="1">
    <citation type="submission" date="2007-06" db="EMBL/GenBank/DDBJ databases">
        <authorList>
            <person name="Shimkets L."/>
            <person name="Ferriera S."/>
            <person name="Johnson J."/>
            <person name="Kravitz S."/>
            <person name="Beeson K."/>
            <person name="Sutton G."/>
            <person name="Rogers Y.-H."/>
            <person name="Friedman R."/>
            <person name="Frazier M."/>
            <person name="Venter J.C."/>
        </authorList>
    </citation>
    <scope>NUCLEOTIDE SEQUENCE [LARGE SCALE GENOMIC DNA]</scope>
    <source>
        <strain evidence="3 4">SIR-1</strain>
    </source>
</reference>
<dbReference type="InterPro" id="IPR051932">
    <property type="entry name" value="Bact_StressResp_Reg"/>
</dbReference>
<dbReference type="OrthoDB" id="5506858at2"/>
<name>A6GDS8_9BACT</name>
<dbReference type="Proteomes" id="UP000005801">
    <property type="component" value="Unassembled WGS sequence"/>
</dbReference>
<dbReference type="InterPro" id="IPR002645">
    <property type="entry name" value="STAS_dom"/>
</dbReference>
<dbReference type="RefSeq" id="WP_006974868.1">
    <property type="nucleotide sequence ID" value="NZ_ABCS01000076.1"/>
</dbReference>
<evidence type="ECO:0000259" key="2">
    <source>
        <dbReference type="PROSITE" id="PS50801"/>
    </source>
</evidence>
<protein>
    <submittedName>
        <fullName evidence="3">Putative positive regulator</fullName>
    </submittedName>
</protein>
<evidence type="ECO:0000256" key="1">
    <source>
        <dbReference type="SAM" id="Coils"/>
    </source>
</evidence>
<organism evidence="3 4">
    <name type="scientific">Plesiocystis pacifica SIR-1</name>
    <dbReference type="NCBI Taxonomy" id="391625"/>
    <lineage>
        <taxon>Bacteria</taxon>
        <taxon>Pseudomonadati</taxon>
        <taxon>Myxococcota</taxon>
        <taxon>Polyangia</taxon>
        <taxon>Nannocystales</taxon>
        <taxon>Nannocystaceae</taxon>
        <taxon>Plesiocystis</taxon>
    </lineage>
</organism>
<evidence type="ECO:0000313" key="3">
    <source>
        <dbReference type="EMBL" id="EDM75967.1"/>
    </source>
</evidence>
<sequence>MSIDDLNQRLTALEESLAAAAAGTFQPIRVDHDDALAAVEYGVNIVMQDLNEEIDRATKNERELQAKLEEITAQKELIQRQRETILKLSTPVLQLWDHILVMPIIGVLDSDRANDVSDRLLQMIHSGSVRFVLLDVTGIELVDTDTAAHLTRVVQAARLLGVQCMLTGVQPAVALTMVSLGLDISEVQTHRNLKQGLTACLQSMGDIE</sequence>
<gene>
    <name evidence="3" type="ORF">PPSIR1_19879</name>
</gene>
<dbReference type="PANTHER" id="PTHR33745">
    <property type="entry name" value="RSBT ANTAGONIST PROTEIN RSBS-RELATED"/>
    <property type="match status" value="1"/>
</dbReference>
<proteinExistence type="predicted"/>
<dbReference type="AlphaFoldDB" id="A6GDS8"/>
<dbReference type="Gene3D" id="3.30.750.24">
    <property type="entry name" value="STAS domain"/>
    <property type="match status" value="1"/>
</dbReference>